<keyword evidence="1" id="KW-0808">Transferase</keyword>
<keyword evidence="1" id="KW-0695">RNA-directed DNA polymerase</keyword>
<keyword evidence="1" id="KW-0548">Nucleotidyltransferase</keyword>
<dbReference type="AlphaFoldDB" id="A0A699KIG3"/>
<dbReference type="PANTHER" id="PTHR33067">
    <property type="entry name" value="RNA-DIRECTED DNA POLYMERASE-RELATED"/>
    <property type="match status" value="1"/>
</dbReference>
<proteinExistence type="predicted"/>
<comment type="caution">
    <text evidence="1">The sequence shown here is derived from an EMBL/GenBank/DDBJ whole genome shotgun (WGS) entry which is preliminary data.</text>
</comment>
<dbReference type="GO" id="GO:0003964">
    <property type="term" value="F:RNA-directed DNA polymerase activity"/>
    <property type="evidence" value="ECO:0007669"/>
    <property type="project" value="UniProtKB-KW"/>
</dbReference>
<gene>
    <name evidence="1" type="ORF">Tci_668479</name>
</gene>
<evidence type="ECO:0000313" key="1">
    <source>
        <dbReference type="EMBL" id="GFA96507.1"/>
    </source>
</evidence>
<dbReference type="EMBL" id="BKCJ010523458">
    <property type="protein sequence ID" value="GFA96507.1"/>
    <property type="molecule type" value="Genomic_DNA"/>
</dbReference>
<reference evidence="1" key="1">
    <citation type="journal article" date="2019" name="Sci. Rep.">
        <title>Draft genome of Tanacetum cinerariifolium, the natural source of mosquito coil.</title>
        <authorList>
            <person name="Yamashiro T."/>
            <person name="Shiraishi A."/>
            <person name="Satake H."/>
            <person name="Nakayama K."/>
        </authorList>
    </citation>
    <scope>NUCLEOTIDE SEQUENCE</scope>
</reference>
<protein>
    <submittedName>
        <fullName evidence="1">Reverse transcriptase domain-containing protein</fullName>
    </submittedName>
</protein>
<accession>A0A699KIG3</accession>
<sequence>MTAHHNHWDTSIIRDETSRNISSTSTIESPEVVRQLEMMNKNFLEMTRQIQTVKTVDTKCETCGGPHSFIECPAVGGYTQETAYATTGSLPRNIISNPRADLKAITTRSGVTLAGPSVSLPFKEVDREPETITDQMHEVTKDKVQLITENIQPPVTQTQVPIDEPVVAPKPKPTIPYPSRANKQKLREKDDIIALKFLEIFRNLHFELSFVDALLHMPKKVPFFNRFVVVDYVVDPRVPLILGRPFLRTGRALIDVYGEELTLRIDDEAITFKVGQTLEYSYKDVESINRIDVACEEYVQEGGDFILEEIKTFLQTLDELSNLDDDYYDTEGDILYLEKLLNKDPSPNLPLVKTRDLKQVDATMTKPLIDEPPDLKLKELP</sequence>
<name>A0A699KIG3_TANCI</name>
<feature type="non-terminal residue" evidence="1">
    <location>
        <position position="381"/>
    </location>
</feature>
<organism evidence="1">
    <name type="scientific">Tanacetum cinerariifolium</name>
    <name type="common">Dalmatian daisy</name>
    <name type="synonym">Chrysanthemum cinerariifolium</name>
    <dbReference type="NCBI Taxonomy" id="118510"/>
    <lineage>
        <taxon>Eukaryota</taxon>
        <taxon>Viridiplantae</taxon>
        <taxon>Streptophyta</taxon>
        <taxon>Embryophyta</taxon>
        <taxon>Tracheophyta</taxon>
        <taxon>Spermatophyta</taxon>
        <taxon>Magnoliopsida</taxon>
        <taxon>eudicotyledons</taxon>
        <taxon>Gunneridae</taxon>
        <taxon>Pentapetalae</taxon>
        <taxon>asterids</taxon>
        <taxon>campanulids</taxon>
        <taxon>Asterales</taxon>
        <taxon>Asteraceae</taxon>
        <taxon>Asteroideae</taxon>
        <taxon>Anthemideae</taxon>
        <taxon>Anthemidinae</taxon>
        <taxon>Tanacetum</taxon>
    </lineage>
</organism>
<dbReference type="PANTHER" id="PTHR33067:SF39">
    <property type="entry name" value="TRANSCRIPTION FACTOR INTERACTOR AND REGULATOR CCHC(ZN) FAMILY"/>
    <property type="match status" value="1"/>
</dbReference>